<gene>
    <name evidence="4" type="ORF">SPHA_74351</name>
</gene>
<dbReference type="OrthoDB" id="10250130at2759"/>
<evidence type="ECO:0000256" key="1">
    <source>
        <dbReference type="ARBA" id="ARBA00022441"/>
    </source>
</evidence>
<dbReference type="InterPro" id="IPR015915">
    <property type="entry name" value="Kelch-typ_b-propeller"/>
</dbReference>
<keyword evidence="5" id="KW-1185">Reference proteome</keyword>
<keyword evidence="1" id="KW-0880">Kelch repeat</keyword>
<evidence type="ECO:0000313" key="4">
    <source>
        <dbReference type="EMBL" id="CAE1324638.1"/>
    </source>
</evidence>
<dbReference type="SUPFAM" id="SSF50965">
    <property type="entry name" value="Galactose oxidase, central domain"/>
    <property type="match status" value="1"/>
</dbReference>
<evidence type="ECO:0000256" key="3">
    <source>
        <dbReference type="SAM" id="MobiDB-lite"/>
    </source>
</evidence>
<dbReference type="EMBL" id="CAHIKZ030005420">
    <property type="protein sequence ID" value="CAE1324638.1"/>
    <property type="molecule type" value="Genomic_DNA"/>
</dbReference>
<dbReference type="PANTHER" id="PTHR46093">
    <property type="entry name" value="ACYL-COA-BINDING DOMAIN-CONTAINING PROTEIN 5"/>
    <property type="match status" value="1"/>
</dbReference>
<proteinExistence type="predicted"/>
<feature type="region of interest" description="Disordered" evidence="3">
    <location>
        <begin position="103"/>
        <end position="204"/>
    </location>
</feature>
<feature type="compositionally biased region" description="Acidic residues" evidence="3">
    <location>
        <begin position="141"/>
        <end position="150"/>
    </location>
</feature>
<dbReference type="Gene3D" id="2.120.10.80">
    <property type="entry name" value="Kelch-type beta propeller"/>
    <property type="match status" value="2"/>
</dbReference>
<protein>
    <recommendedName>
        <fullName evidence="6">Kelch repeat-containing protein</fullName>
    </recommendedName>
</protein>
<accession>A0A812EP11</accession>
<feature type="compositionally biased region" description="Basic and acidic residues" evidence="3">
    <location>
        <begin position="117"/>
        <end position="131"/>
    </location>
</feature>
<name>A0A812EP11_ACAPH</name>
<organism evidence="4 5">
    <name type="scientific">Acanthosepion pharaonis</name>
    <name type="common">Pharaoh cuttlefish</name>
    <name type="synonym">Sepia pharaonis</name>
    <dbReference type="NCBI Taxonomy" id="158019"/>
    <lineage>
        <taxon>Eukaryota</taxon>
        <taxon>Metazoa</taxon>
        <taxon>Spiralia</taxon>
        <taxon>Lophotrochozoa</taxon>
        <taxon>Mollusca</taxon>
        <taxon>Cephalopoda</taxon>
        <taxon>Coleoidea</taxon>
        <taxon>Decapodiformes</taxon>
        <taxon>Sepiida</taxon>
        <taxon>Sepiina</taxon>
        <taxon>Sepiidae</taxon>
        <taxon>Acanthosepion</taxon>
    </lineage>
</organism>
<evidence type="ECO:0000313" key="5">
    <source>
        <dbReference type="Proteomes" id="UP000597762"/>
    </source>
</evidence>
<dbReference type="AlphaFoldDB" id="A0A812EP11"/>
<reference evidence="4" key="1">
    <citation type="submission" date="2021-01" db="EMBL/GenBank/DDBJ databases">
        <authorList>
            <person name="Li R."/>
            <person name="Bekaert M."/>
        </authorList>
    </citation>
    <scope>NUCLEOTIDE SEQUENCE</scope>
    <source>
        <strain evidence="4">Farmed</strain>
    </source>
</reference>
<dbReference type="Pfam" id="PF13415">
    <property type="entry name" value="Beta-prop_FBX42"/>
    <property type="match status" value="1"/>
</dbReference>
<dbReference type="Proteomes" id="UP000597762">
    <property type="component" value="Unassembled WGS sequence"/>
</dbReference>
<evidence type="ECO:0008006" key="6">
    <source>
        <dbReference type="Google" id="ProtNLM"/>
    </source>
</evidence>
<evidence type="ECO:0000256" key="2">
    <source>
        <dbReference type="ARBA" id="ARBA00022737"/>
    </source>
</evidence>
<comment type="caution">
    <text evidence="4">The sequence shown here is derived from an EMBL/GenBank/DDBJ whole genome shotgun (WGS) entry which is preliminary data.</text>
</comment>
<dbReference type="InterPro" id="IPR011043">
    <property type="entry name" value="Gal_Oxase/kelch_b-propeller"/>
</dbReference>
<sequence length="573" mass="64689">MDDMQLFCIADVNCPPVEIKRSRHGFSHSFVLKEPPPRFLVLFSQGKWLDSAENLRLEANLIVNKTCQEFGVLSKTNKSIMKELNLDSSLSKKKTIQAHLQETKTQLEQTPKRRKIKTESEPEAPLKDTEMLMKINGSVVDIEDENDDDDDQKKNTVDTLKTPHIKNTCKTPSPPKPPQKCKNKKARFEATPDSGSTPKKRSPKRIRTLKNEFAKSAIVLNKETNKKHPAICKDVTDRSCHPSERWGPTLSMVSPNKAILIGGQGEKQVLNKDSVWSLNPETRKWKQLETKSEGPRPDLRMGHTATYDPTVRCIYVYGGSKNLKWFNDVHALDVDEKMWQLVKVTGKAPTRAYHTACLYRHEIWIFGGIYPNPDPQPDGCSNEIHVFSPVMGNWYTPIVNGEKPAARSGHSATIIKEEMVVFGGWDFPYCFNDIYILDLSLVEWRKPEMKGTPPKPRSWHASCALSHSRVLIHGGYDGDIALDDIHIFDVATMCWMEILLTCSPVPRVGHTCLCLPFTSANEDDDEVLIFGGGDNEKKFFGDLFSISVPFRPATKANQNLNEDLSPNQMSTVS</sequence>
<dbReference type="PANTHER" id="PTHR46093:SF19">
    <property type="entry name" value="RAB9 EFFECTOR PROTEIN WITH KELCH MOTIFS-LIKE"/>
    <property type="match status" value="1"/>
</dbReference>
<keyword evidence="2" id="KW-0677">Repeat</keyword>